<evidence type="ECO:0000313" key="1">
    <source>
        <dbReference type="EMBL" id="TBU60814.1"/>
    </source>
</evidence>
<sequence length="85" mass="10093">WRFGGRFEGTIRETIREGGNPRFWQNRVESPVRVWRSTAHPNRDSLYSIPSVRPRISPLKIGYMSNYYWAYERPYCNLKLAASLL</sequence>
<accession>A0A4Q9Q2L3</accession>
<dbReference type="AlphaFoldDB" id="A0A4Q9Q2L3"/>
<dbReference type="EMBL" id="ML145102">
    <property type="protein sequence ID" value="TBU60814.1"/>
    <property type="molecule type" value="Genomic_DNA"/>
</dbReference>
<organism evidence="1 2">
    <name type="scientific">Dichomitus squalens</name>
    <dbReference type="NCBI Taxonomy" id="114155"/>
    <lineage>
        <taxon>Eukaryota</taxon>
        <taxon>Fungi</taxon>
        <taxon>Dikarya</taxon>
        <taxon>Basidiomycota</taxon>
        <taxon>Agaricomycotina</taxon>
        <taxon>Agaricomycetes</taxon>
        <taxon>Polyporales</taxon>
        <taxon>Polyporaceae</taxon>
        <taxon>Dichomitus</taxon>
    </lineage>
</organism>
<proteinExistence type="predicted"/>
<name>A0A4Q9Q2L3_9APHY</name>
<keyword evidence="2" id="KW-1185">Reference proteome</keyword>
<gene>
    <name evidence="1" type="ORF">BD310DRAFT_922119</name>
</gene>
<dbReference type="Proteomes" id="UP000292082">
    <property type="component" value="Unassembled WGS sequence"/>
</dbReference>
<evidence type="ECO:0000313" key="2">
    <source>
        <dbReference type="Proteomes" id="UP000292082"/>
    </source>
</evidence>
<reference evidence="1 2" key="1">
    <citation type="submission" date="2019-01" db="EMBL/GenBank/DDBJ databases">
        <title>Draft genome sequences of three monokaryotic isolates of the white-rot basidiomycete fungus Dichomitus squalens.</title>
        <authorList>
            <consortium name="DOE Joint Genome Institute"/>
            <person name="Lopez S.C."/>
            <person name="Andreopoulos B."/>
            <person name="Pangilinan J."/>
            <person name="Lipzen A."/>
            <person name="Riley R."/>
            <person name="Ahrendt S."/>
            <person name="Ng V."/>
            <person name="Barry K."/>
            <person name="Daum C."/>
            <person name="Grigoriev I.V."/>
            <person name="Hilden K.S."/>
            <person name="Makela M.R."/>
            <person name="de Vries R.P."/>
        </authorList>
    </citation>
    <scope>NUCLEOTIDE SEQUENCE [LARGE SCALE GENOMIC DNA]</scope>
    <source>
        <strain evidence="1 2">CBS 464.89</strain>
    </source>
</reference>
<protein>
    <submittedName>
        <fullName evidence="1">Uncharacterized protein</fullName>
    </submittedName>
</protein>
<feature type="non-terminal residue" evidence="1">
    <location>
        <position position="1"/>
    </location>
</feature>